<accession>D8TXN3</accession>
<dbReference type="KEGG" id="vcn:VOLCADRAFT_91657"/>
<dbReference type="GeneID" id="9615386"/>
<reference evidence="1 2" key="1">
    <citation type="journal article" date="2010" name="Science">
        <title>Genomic analysis of organismal complexity in the multicellular green alga Volvox carteri.</title>
        <authorList>
            <person name="Prochnik S.E."/>
            <person name="Umen J."/>
            <person name="Nedelcu A.M."/>
            <person name="Hallmann A."/>
            <person name="Miller S.M."/>
            <person name="Nishii I."/>
            <person name="Ferris P."/>
            <person name="Kuo A."/>
            <person name="Mitros T."/>
            <person name="Fritz-Laylin L.K."/>
            <person name="Hellsten U."/>
            <person name="Chapman J."/>
            <person name="Simakov O."/>
            <person name="Rensing S.A."/>
            <person name="Terry A."/>
            <person name="Pangilinan J."/>
            <person name="Kapitonov V."/>
            <person name="Jurka J."/>
            <person name="Salamov A."/>
            <person name="Shapiro H."/>
            <person name="Schmutz J."/>
            <person name="Grimwood J."/>
            <person name="Lindquist E."/>
            <person name="Lucas S."/>
            <person name="Grigoriev I.V."/>
            <person name="Schmitt R."/>
            <person name="Kirk D."/>
            <person name="Rokhsar D.S."/>
        </authorList>
    </citation>
    <scope>NUCLEOTIDE SEQUENCE [LARGE SCALE GENOMIC DNA]</scope>
    <source>
        <strain evidence="2">f. Nagariensis / Eve</strain>
    </source>
</reference>
<evidence type="ECO:0008006" key="3">
    <source>
        <dbReference type="Google" id="ProtNLM"/>
    </source>
</evidence>
<evidence type="ECO:0000313" key="1">
    <source>
        <dbReference type="EMBL" id="EFJ47670.1"/>
    </source>
</evidence>
<keyword evidence="2" id="KW-1185">Reference proteome</keyword>
<protein>
    <recommendedName>
        <fullName evidence="3">BTB domain-containing protein</fullName>
    </recommendedName>
</protein>
<sequence>MPLSAPHAATDASDSIGVGVGGPGPNCVVWRRVGGRFDSSSGCSSPPQLLLRLPLVGADSVEDWVRLLELIYPPTRLPRPAIGWDNIDSVIVLADKYGMSGLLLLCEAFLLSNGGGGGGGSTTGAAFSCDPEDRAYVWKWLQRADRLRMERVGYG</sequence>
<dbReference type="EMBL" id="GL378343">
    <property type="protein sequence ID" value="EFJ47670.1"/>
    <property type="molecule type" value="Genomic_DNA"/>
</dbReference>
<dbReference type="AlphaFoldDB" id="D8TXN3"/>
<organism evidence="2">
    <name type="scientific">Volvox carteri f. nagariensis</name>
    <dbReference type="NCBI Taxonomy" id="3068"/>
    <lineage>
        <taxon>Eukaryota</taxon>
        <taxon>Viridiplantae</taxon>
        <taxon>Chlorophyta</taxon>
        <taxon>core chlorophytes</taxon>
        <taxon>Chlorophyceae</taxon>
        <taxon>CS clade</taxon>
        <taxon>Chlamydomonadales</taxon>
        <taxon>Volvocaceae</taxon>
        <taxon>Volvox</taxon>
    </lineage>
</organism>
<name>D8TXN3_VOLCA</name>
<proteinExistence type="predicted"/>
<dbReference type="OrthoDB" id="548967at2759"/>
<evidence type="ECO:0000313" key="2">
    <source>
        <dbReference type="Proteomes" id="UP000001058"/>
    </source>
</evidence>
<dbReference type="RefSeq" id="XP_002951141.1">
    <property type="nucleotide sequence ID" value="XM_002951095.1"/>
</dbReference>
<dbReference type="InParanoid" id="D8TXN3"/>
<dbReference type="Proteomes" id="UP000001058">
    <property type="component" value="Unassembled WGS sequence"/>
</dbReference>
<gene>
    <name evidence="1" type="ORF">VOLCADRAFT_91657</name>
</gene>